<dbReference type="SFLD" id="SFLDS00113">
    <property type="entry name" value="Radical_SAM_Phosphomethylpyrim"/>
    <property type="match status" value="1"/>
</dbReference>
<organism evidence="11 12">
    <name type="scientific">Nitrososphaera viennensis EN76</name>
    <dbReference type="NCBI Taxonomy" id="926571"/>
    <lineage>
        <taxon>Archaea</taxon>
        <taxon>Nitrososphaerota</taxon>
        <taxon>Nitrososphaeria</taxon>
        <taxon>Nitrososphaerales</taxon>
        <taxon>Nitrososphaeraceae</taxon>
        <taxon>Nitrososphaera</taxon>
    </lineage>
</organism>
<evidence type="ECO:0000256" key="3">
    <source>
        <dbReference type="ARBA" id="ARBA00022691"/>
    </source>
</evidence>
<evidence type="ECO:0000256" key="7">
    <source>
        <dbReference type="ARBA" id="ARBA00023014"/>
    </source>
</evidence>
<dbReference type="GO" id="GO:0051539">
    <property type="term" value="F:4 iron, 4 sulfur cluster binding"/>
    <property type="evidence" value="ECO:0007669"/>
    <property type="project" value="UniProtKB-KW"/>
</dbReference>
<dbReference type="InterPro" id="IPR038521">
    <property type="entry name" value="ThiC/Bza_core_dom"/>
</dbReference>
<feature type="compositionally biased region" description="Polar residues" evidence="10">
    <location>
        <begin position="1"/>
        <end position="16"/>
    </location>
</feature>
<dbReference type="Proteomes" id="UP000027093">
    <property type="component" value="Chromosome"/>
</dbReference>
<dbReference type="FunFam" id="3.20.20.540:FF:000001">
    <property type="entry name" value="Phosphomethylpyrimidine synthase"/>
    <property type="match status" value="1"/>
</dbReference>
<keyword evidence="8 11" id="KW-0456">Lyase</keyword>
<keyword evidence="12" id="KW-1185">Reference proteome</keyword>
<gene>
    <name evidence="11" type="primary">thiC</name>
    <name evidence="11" type="ORF">NVIE_006750</name>
</gene>
<evidence type="ECO:0000256" key="2">
    <source>
        <dbReference type="ARBA" id="ARBA00022485"/>
    </source>
</evidence>
<name>A0A060HMT3_9ARCH</name>
<dbReference type="NCBIfam" id="NF009895">
    <property type="entry name" value="PRK13352.1"/>
    <property type="match status" value="1"/>
</dbReference>
<keyword evidence="7" id="KW-0411">Iron-sulfur</keyword>
<proteinExistence type="predicted"/>
<reference evidence="11 12" key="1">
    <citation type="journal article" date="2014" name="Int. J. Syst. Evol. Microbiol.">
        <title>Nitrososphaera viennensis gen. nov., sp. nov., an aerobic and mesophilic, ammonia-oxidizing archaeon from soil and a member of the archaeal phylum Thaumarchaeota.</title>
        <authorList>
            <person name="Stieglmeier M."/>
            <person name="Klingl A."/>
            <person name="Alves R.J."/>
            <person name="Rittmann S.K."/>
            <person name="Melcher M."/>
            <person name="Leisch N."/>
            <person name="Schleper C."/>
        </authorList>
    </citation>
    <scope>NUCLEOTIDE SEQUENCE [LARGE SCALE GENOMIC DNA]</scope>
    <source>
        <strain evidence="11">EN76</strain>
    </source>
</reference>
<sequence>MCIFSDSNNMPTQMNSARRGVPTEEMKQVAQDEGVSLDFIVRGVASGSIIIPKNNARPQKIKVAGIGRGLKTKVNVNIGTSTLHQDLDEEVSKAKVAVKHGADTIMDLSDGGDLNLIRKTLLEAAPITFGTVPVYQAYWHGVEKFKNPLNITEDDFLDAFEKNARDGVDYTTIHSGITNELAKRVIEVQRHGGIVSKGGTITAAWMLKYEKENPYFQHFDYLCEIARKYDVTFSLGDALRPGSILDAHDELQVAEMINVARLAKRAHAKDVQVMIEGPGHVPLNEVAANVRLAKSLIGDIPYYVLGPLVTDIAAGYDHIASAIGAAVSAAEGVDLLCYLTPAEHLGLPTAEEVKEGLIAYRIAAHAGDLVKIRERAIKWDAAITEARRTLNWEKQIALSINPEEAERIHYRGGQHEGNNVPCTMCGSACVYIMLPQQRKPRADEEESAPAAAAASTPSSMQ</sequence>
<evidence type="ECO:0000256" key="6">
    <source>
        <dbReference type="ARBA" id="ARBA00023004"/>
    </source>
</evidence>
<evidence type="ECO:0000256" key="10">
    <source>
        <dbReference type="SAM" id="MobiDB-lite"/>
    </source>
</evidence>
<dbReference type="NCBIfam" id="TIGR00190">
    <property type="entry name" value="thiC"/>
    <property type="match status" value="1"/>
</dbReference>
<dbReference type="AlphaFoldDB" id="A0A060HMT3"/>
<keyword evidence="6" id="KW-0408">Iron</keyword>
<dbReference type="EC" id="4.1.99.17" evidence="9"/>
<dbReference type="GO" id="GO:0046872">
    <property type="term" value="F:metal ion binding"/>
    <property type="evidence" value="ECO:0007669"/>
    <property type="project" value="UniProtKB-KW"/>
</dbReference>
<dbReference type="KEGG" id="nvn:NVIE_006750"/>
<dbReference type="GO" id="GO:0009228">
    <property type="term" value="P:thiamine biosynthetic process"/>
    <property type="evidence" value="ECO:0007669"/>
    <property type="project" value="UniProtKB-UniRule"/>
</dbReference>
<dbReference type="STRING" id="926571.NVIE_006750"/>
<comment type="cofactor">
    <cofactor evidence="1">
        <name>[4Fe-4S] cluster</name>
        <dbReference type="ChEBI" id="CHEBI:49883"/>
    </cofactor>
</comment>
<keyword evidence="2" id="KW-0004">4Fe-4S</keyword>
<evidence type="ECO:0000256" key="8">
    <source>
        <dbReference type="ARBA" id="ARBA00023239"/>
    </source>
</evidence>
<feature type="region of interest" description="Disordered" evidence="10">
    <location>
        <begin position="440"/>
        <end position="461"/>
    </location>
</feature>
<keyword evidence="5" id="KW-0862">Zinc</keyword>
<dbReference type="EMBL" id="CP007536">
    <property type="protein sequence ID" value="AIC14881.1"/>
    <property type="molecule type" value="Genomic_DNA"/>
</dbReference>
<accession>A0A060HMT3</accession>
<evidence type="ECO:0000256" key="4">
    <source>
        <dbReference type="ARBA" id="ARBA00022723"/>
    </source>
</evidence>
<dbReference type="PANTHER" id="PTHR30557:SF1">
    <property type="entry name" value="PHOSPHOMETHYLPYRIMIDINE SYNTHASE, CHLOROPLASTIC"/>
    <property type="match status" value="1"/>
</dbReference>
<dbReference type="Gene3D" id="6.10.250.620">
    <property type="match status" value="1"/>
</dbReference>
<dbReference type="InterPro" id="IPR002817">
    <property type="entry name" value="ThiC/BzaA/B"/>
</dbReference>
<dbReference type="SFLD" id="SFLDG01114">
    <property type="entry name" value="phosphomethylpyrimidine_syntha"/>
    <property type="match status" value="1"/>
</dbReference>
<evidence type="ECO:0000313" key="12">
    <source>
        <dbReference type="Proteomes" id="UP000027093"/>
    </source>
</evidence>
<dbReference type="SFLD" id="SFLDF00407">
    <property type="entry name" value="phosphomethylpyrimidine_syntha"/>
    <property type="match status" value="1"/>
</dbReference>
<dbReference type="GO" id="GO:0070284">
    <property type="term" value="F:phosphomethylpyrimidine synthase activity"/>
    <property type="evidence" value="ECO:0007669"/>
    <property type="project" value="UniProtKB-EC"/>
</dbReference>
<keyword evidence="4" id="KW-0479">Metal-binding</keyword>
<dbReference type="PANTHER" id="PTHR30557">
    <property type="entry name" value="THIAMINE BIOSYNTHESIS PROTEIN THIC"/>
    <property type="match status" value="1"/>
</dbReference>
<dbReference type="HOGENOM" id="CLU_013181_2_2_2"/>
<feature type="compositionally biased region" description="Low complexity" evidence="10">
    <location>
        <begin position="448"/>
        <end position="461"/>
    </location>
</feature>
<evidence type="ECO:0000313" key="11">
    <source>
        <dbReference type="EMBL" id="AIC14881.1"/>
    </source>
</evidence>
<feature type="region of interest" description="Disordered" evidence="10">
    <location>
        <begin position="1"/>
        <end position="20"/>
    </location>
</feature>
<evidence type="ECO:0000256" key="1">
    <source>
        <dbReference type="ARBA" id="ARBA00001966"/>
    </source>
</evidence>
<dbReference type="Pfam" id="PF01964">
    <property type="entry name" value="ThiC_Rad_SAM"/>
    <property type="match status" value="1"/>
</dbReference>
<keyword evidence="3" id="KW-0949">S-adenosyl-L-methionine</keyword>
<evidence type="ECO:0000256" key="5">
    <source>
        <dbReference type="ARBA" id="ARBA00022833"/>
    </source>
</evidence>
<protein>
    <recommendedName>
        <fullName evidence="9">Phosphomethylpyrimidine synthase</fullName>
        <ecNumber evidence="9">4.1.99.17</ecNumber>
    </recommendedName>
</protein>
<dbReference type="Gene3D" id="3.20.20.540">
    <property type="entry name" value="Radical SAM ThiC family, central domain"/>
    <property type="match status" value="1"/>
</dbReference>
<evidence type="ECO:0000256" key="9">
    <source>
        <dbReference type="NCBIfam" id="TIGR00190"/>
    </source>
</evidence>